<dbReference type="EMBL" id="JBHTAX010000001">
    <property type="protein sequence ID" value="MFC7189828.1"/>
    <property type="molecule type" value="Genomic_DNA"/>
</dbReference>
<evidence type="ECO:0000259" key="2">
    <source>
        <dbReference type="Pfam" id="PF09861"/>
    </source>
</evidence>
<dbReference type="GeneID" id="76199389"/>
<feature type="domain" description="LarA-like N-terminal" evidence="2">
    <location>
        <begin position="88"/>
        <end position="194"/>
    </location>
</feature>
<dbReference type="Pfam" id="PF09861">
    <property type="entry name" value="Lar_N"/>
    <property type="match status" value="1"/>
</dbReference>
<dbReference type="Gene3D" id="3.40.50.11440">
    <property type="match status" value="1"/>
</dbReference>
<accession>A0ABD5YKD5</accession>
<keyword evidence="4" id="KW-1185">Reference proteome</keyword>
<name>A0ABD5YKD5_9EURY</name>
<evidence type="ECO:0000313" key="4">
    <source>
        <dbReference type="Proteomes" id="UP001596417"/>
    </source>
</evidence>
<feature type="compositionally biased region" description="Basic and acidic residues" evidence="1">
    <location>
        <begin position="30"/>
        <end position="42"/>
    </location>
</feature>
<comment type="caution">
    <text evidence="3">The sequence shown here is derived from an EMBL/GenBank/DDBJ whole genome shotgun (WGS) entry which is preliminary data.</text>
</comment>
<sequence>MNRPSVEALPDPLEQSEFPPFTAVRYEPPAPREDAVEATTRRETSELVDELPSGATIAVGLGSRGIHDIESIARTAIDAFDEQGFDPVVVPAMGSHGGATAEGQRRTLAALSLTEETLGCPIDARMETETVGQTSFGEPVYFSTAALEADAITVINRVKPHTNFAGEIESGLCKMLTIGLGKRNGAQSIHEQALVHGYVPVIEDAFGEICETVRFLGGIAIVENFYDRTAAIEGITAGNLPHRESELLIRAQQHLPTLPYDTVDVLIVDRIGKDISGTGMDTNVVGRYQVLNTDEPETPAIKRIVVRGLTEETHGNGHGIGLADITTTDVIDELDLEQMYTNALTSNSLKRSKLPVAMPNEQLALSTAFSTVGTSDPESVRAVWLRDTGHLSSFAVSEALANESYDHVDHKGQRQLVFRDGKAALAP</sequence>
<dbReference type="RefSeq" id="WP_264554745.1">
    <property type="nucleotide sequence ID" value="NZ_CP109979.1"/>
</dbReference>
<organism evidence="3 4">
    <name type="scientific">Halocatena marina</name>
    <dbReference type="NCBI Taxonomy" id="2934937"/>
    <lineage>
        <taxon>Archaea</taxon>
        <taxon>Methanobacteriati</taxon>
        <taxon>Methanobacteriota</taxon>
        <taxon>Stenosarchaea group</taxon>
        <taxon>Halobacteria</taxon>
        <taxon>Halobacteriales</taxon>
        <taxon>Natronomonadaceae</taxon>
        <taxon>Halocatena</taxon>
    </lineage>
</organism>
<dbReference type="AlphaFoldDB" id="A0ABD5YKD5"/>
<evidence type="ECO:0000313" key="3">
    <source>
        <dbReference type="EMBL" id="MFC7189828.1"/>
    </source>
</evidence>
<protein>
    <submittedName>
        <fullName evidence="3">Nickel-dependent lactate racemase</fullName>
    </submittedName>
</protein>
<reference evidence="3 4" key="1">
    <citation type="journal article" date="2019" name="Int. J. Syst. Evol. Microbiol.">
        <title>The Global Catalogue of Microorganisms (GCM) 10K type strain sequencing project: providing services to taxonomists for standard genome sequencing and annotation.</title>
        <authorList>
            <consortium name="The Broad Institute Genomics Platform"/>
            <consortium name="The Broad Institute Genome Sequencing Center for Infectious Disease"/>
            <person name="Wu L."/>
            <person name="Ma J."/>
        </authorList>
    </citation>
    <scope>NUCLEOTIDE SEQUENCE [LARGE SCALE GENOMIC DNA]</scope>
    <source>
        <strain evidence="3 4">RDMS1</strain>
    </source>
</reference>
<evidence type="ECO:0000256" key="1">
    <source>
        <dbReference type="SAM" id="MobiDB-lite"/>
    </source>
</evidence>
<dbReference type="Proteomes" id="UP001596417">
    <property type="component" value="Unassembled WGS sequence"/>
</dbReference>
<proteinExistence type="predicted"/>
<feature type="region of interest" description="Disordered" evidence="1">
    <location>
        <begin position="1"/>
        <end position="42"/>
    </location>
</feature>
<dbReference type="InterPro" id="IPR018657">
    <property type="entry name" value="LarA-like_N"/>
</dbReference>
<gene>
    <name evidence="3" type="ORF">ACFQL7_08125</name>
</gene>